<name>A0A426XY23_ENSVE</name>
<dbReference type="PANTHER" id="PTHR31319">
    <property type="entry name" value="ZINC FINGER PROTEIN CONSTANS-LIKE 4"/>
    <property type="match status" value="1"/>
</dbReference>
<dbReference type="InterPro" id="IPR045281">
    <property type="entry name" value="CONSTANS-like"/>
</dbReference>
<comment type="subcellular location">
    <subcellularLocation>
        <location evidence="1">Nucleus</location>
    </subcellularLocation>
</comment>
<organism evidence="5 6">
    <name type="scientific">Ensete ventricosum</name>
    <name type="common">Abyssinian banana</name>
    <name type="synonym">Musa ensete</name>
    <dbReference type="NCBI Taxonomy" id="4639"/>
    <lineage>
        <taxon>Eukaryota</taxon>
        <taxon>Viridiplantae</taxon>
        <taxon>Streptophyta</taxon>
        <taxon>Embryophyta</taxon>
        <taxon>Tracheophyta</taxon>
        <taxon>Spermatophyta</taxon>
        <taxon>Magnoliopsida</taxon>
        <taxon>Liliopsida</taxon>
        <taxon>Zingiberales</taxon>
        <taxon>Musaceae</taxon>
        <taxon>Ensete</taxon>
    </lineage>
</organism>
<protein>
    <recommendedName>
        <fullName evidence="4">CCT domain-containing protein</fullName>
    </recommendedName>
</protein>
<dbReference type="GO" id="GO:0005634">
    <property type="term" value="C:nucleus"/>
    <property type="evidence" value="ECO:0007669"/>
    <property type="project" value="UniProtKB-SubCell"/>
</dbReference>
<accession>A0A426XY23</accession>
<feature type="compositionally biased region" description="Polar residues" evidence="3">
    <location>
        <begin position="8"/>
        <end position="25"/>
    </location>
</feature>
<evidence type="ECO:0000313" key="6">
    <source>
        <dbReference type="Proteomes" id="UP000287651"/>
    </source>
</evidence>
<evidence type="ECO:0000259" key="4">
    <source>
        <dbReference type="Pfam" id="PF06203"/>
    </source>
</evidence>
<dbReference type="Pfam" id="PF06203">
    <property type="entry name" value="CCT"/>
    <property type="match status" value="1"/>
</dbReference>
<feature type="compositionally biased region" description="Polar residues" evidence="3">
    <location>
        <begin position="213"/>
        <end position="224"/>
    </location>
</feature>
<dbReference type="Proteomes" id="UP000287651">
    <property type="component" value="Unassembled WGS sequence"/>
</dbReference>
<evidence type="ECO:0000313" key="5">
    <source>
        <dbReference type="EMBL" id="RRT44386.1"/>
    </source>
</evidence>
<evidence type="ECO:0000256" key="2">
    <source>
        <dbReference type="ARBA" id="ARBA00023242"/>
    </source>
</evidence>
<reference evidence="5 6" key="1">
    <citation type="journal article" date="2014" name="Agronomy (Basel)">
        <title>A Draft Genome Sequence for Ensete ventricosum, the Drought-Tolerant Tree Against Hunger.</title>
        <authorList>
            <person name="Harrison J."/>
            <person name="Moore K.A."/>
            <person name="Paszkiewicz K."/>
            <person name="Jones T."/>
            <person name="Grant M."/>
            <person name="Ambacheew D."/>
            <person name="Muzemil S."/>
            <person name="Studholme D.J."/>
        </authorList>
    </citation>
    <scope>NUCLEOTIDE SEQUENCE [LARGE SCALE GENOMIC DNA]</scope>
</reference>
<evidence type="ECO:0000256" key="1">
    <source>
        <dbReference type="ARBA" id="ARBA00004123"/>
    </source>
</evidence>
<dbReference type="GO" id="GO:0009909">
    <property type="term" value="P:regulation of flower development"/>
    <property type="evidence" value="ECO:0007669"/>
    <property type="project" value="InterPro"/>
</dbReference>
<comment type="caution">
    <text evidence="5">The sequence shown here is derived from an EMBL/GenBank/DDBJ whole genome shotgun (WGS) entry which is preliminary data.</text>
</comment>
<dbReference type="EMBL" id="AMZH03016493">
    <property type="protein sequence ID" value="RRT44386.1"/>
    <property type="molecule type" value="Genomic_DNA"/>
</dbReference>
<dbReference type="AlphaFoldDB" id="A0A426XY23"/>
<feature type="region of interest" description="Disordered" evidence="3">
    <location>
        <begin position="1"/>
        <end position="25"/>
    </location>
</feature>
<dbReference type="GO" id="GO:0003700">
    <property type="term" value="F:DNA-binding transcription factor activity"/>
    <property type="evidence" value="ECO:0007669"/>
    <property type="project" value="TreeGrafter"/>
</dbReference>
<feature type="domain" description="CCT" evidence="4">
    <location>
        <begin position="255"/>
        <end position="276"/>
    </location>
</feature>
<evidence type="ECO:0000256" key="3">
    <source>
        <dbReference type="SAM" id="MobiDB-lite"/>
    </source>
</evidence>
<dbReference type="InterPro" id="IPR010402">
    <property type="entry name" value="CCT_domain"/>
</dbReference>
<keyword evidence="2" id="KW-0539">Nucleus</keyword>
<proteinExistence type="predicted"/>
<gene>
    <name evidence="5" type="ORF">B296_00042449</name>
</gene>
<dbReference type="PANTHER" id="PTHR31319:SF100">
    <property type="entry name" value="OS01G0835700 PROTEIN"/>
    <property type="match status" value="1"/>
</dbReference>
<sequence length="351" mass="38082">MLKLIPNLSPTTDAGPTCLGPTSWSTPSATLFPGLELTIKGEGRGGGAHSSSTPANAMFHSFLSSNGDGSLHHPVSSSVAHGLLPLPSPSPPHTSGCYLHRSSSTHSLAFHHRHLLKSIDAPPQPAYSSSPSSSSCDRLNFNASPVRRVVSTGDLQVAKASIFLRLHPSSSHFGWFLAPQNRIFDNRGCMACTRAPGSGDTAPRRGRKGSRDTGASVTRGTSTRRSPFVSIDPSFRFPPINEWVCYYFILHLGFQYACRKTLADGRPRVRGRFVRNGETETEVETETEAAAGNSLECFSYGNDEQNQSRSMGGEWSSQLQAALETDEEHEDYYDEELLASFADVFSMDILS</sequence>
<feature type="region of interest" description="Disordered" evidence="3">
    <location>
        <begin position="195"/>
        <end position="224"/>
    </location>
</feature>